<dbReference type="KEGG" id="tmk:QGN29_02340"/>
<accession>A0AA52EJJ4</accession>
<evidence type="ECO:0000313" key="1">
    <source>
        <dbReference type="EMBL" id="WND03206.1"/>
    </source>
</evidence>
<dbReference type="Proteomes" id="UP001268683">
    <property type="component" value="Chromosome"/>
</dbReference>
<evidence type="ECO:0000313" key="2">
    <source>
        <dbReference type="Proteomes" id="UP001268683"/>
    </source>
</evidence>
<dbReference type="SUPFAM" id="SSF52540">
    <property type="entry name" value="P-loop containing nucleoside triphosphate hydrolases"/>
    <property type="match status" value="1"/>
</dbReference>
<keyword evidence="2" id="KW-1185">Reference proteome</keyword>
<evidence type="ECO:0008006" key="3">
    <source>
        <dbReference type="Google" id="ProtNLM"/>
    </source>
</evidence>
<protein>
    <recommendedName>
        <fullName evidence="3">Sulfotransferase family protein</fullName>
    </recommendedName>
</protein>
<reference evidence="1" key="1">
    <citation type="submission" date="2023-04" db="EMBL/GenBank/DDBJ databases">
        <title>Complete genome sequence of Temperatibacter marinus.</title>
        <authorList>
            <person name="Rong J.-C."/>
            <person name="Yi M.-L."/>
            <person name="Zhao Q."/>
        </authorList>
    </citation>
    <scope>NUCLEOTIDE SEQUENCE</scope>
    <source>
        <strain evidence="1">NBRC 110045</strain>
    </source>
</reference>
<organism evidence="1 2">
    <name type="scientific">Temperatibacter marinus</name>
    <dbReference type="NCBI Taxonomy" id="1456591"/>
    <lineage>
        <taxon>Bacteria</taxon>
        <taxon>Pseudomonadati</taxon>
        <taxon>Pseudomonadota</taxon>
        <taxon>Alphaproteobacteria</taxon>
        <taxon>Kordiimonadales</taxon>
        <taxon>Temperatibacteraceae</taxon>
        <taxon>Temperatibacter</taxon>
    </lineage>
</organism>
<gene>
    <name evidence="1" type="ORF">QGN29_02340</name>
</gene>
<dbReference type="RefSeq" id="WP_310799055.1">
    <property type="nucleotide sequence ID" value="NZ_CP123872.1"/>
</dbReference>
<name>A0AA52EJJ4_9PROT</name>
<dbReference type="InterPro" id="IPR027417">
    <property type="entry name" value="P-loop_NTPase"/>
</dbReference>
<proteinExistence type="predicted"/>
<sequence>MYICFHLPKCAGTSLQRYLKPNPQVMLDYGNRINAYDEESLAFRRKKREAFAQHYKAGRIHQKIIYGHFYADQYHGLDDTFKYLTIIRDPIIALQSGWSQLQRIINNEEVGNFQKAKNRHPSTIEGQKIKCFDDYIEHPWFSNKYSQILNPLKVEDFTFIGIQEYYDISVDIYCDIIGIDPPKKLEKANSNPKGETQYNLDRDTLKKICTHHAADIEFYTKAKERFLKEEL</sequence>
<dbReference type="AlphaFoldDB" id="A0AA52EJJ4"/>
<dbReference type="EMBL" id="CP123872">
    <property type="protein sequence ID" value="WND03206.1"/>
    <property type="molecule type" value="Genomic_DNA"/>
</dbReference>
<dbReference type="Gene3D" id="3.40.50.300">
    <property type="entry name" value="P-loop containing nucleotide triphosphate hydrolases"/>
    <property type="match status" value="1"/>
</dbReference>